<gene>
    <name evidence="1" type="ORF">CSW08_10650</name>
</gene>
<name>A0A2N3HIZ8_9FLAO</name>
<reference evidence="1 2" key="1">
    <citation type="submission" date="2017-12" db="EMBL/GenBank/DDBJ databases">
        <title>Confluentibacter flavum sp. nov., isolated from the saline lake.</title>
        <authorList>
            <person name="Yu L."/>
        </authorList>
    </citation>
    <scope>NUCLEOTIDE SEQUENCE [LARGE SCALE GENOMIC DNA]</scope>
    <source>
        <strain evidence="1 2">3B</strain>
    </source>
</reference>
<evidence type="ECO:0000313" key="1">
    <source>
        <dbReference type="EMBL" id="PKQ44949.1"/>
    </source>
</evidence>
<dbReference type="SUPFAM" id="SSF101898">
    <property type="entry name" value="NHL repeat"/>
    <property type="match status" value="1"/>
</dbReference>
<dbReference type="RefSeq" id="WP_106659872.1">
    <property type="nucleotide sequence ID" value="NZ_PJEO01000037.1"/>
</dbReference>
<keyword evidence="2" id="KW-1185">Reference proteome</keyword>
<dbReference type="AlphaFoldDB" id="A0A2N3HIZ8"/>
<sequence>MKKIVFSIIGVGLAVTFLSYINKPNSTLTSNFVTGNPEVASINAISFGPEGILFLGDSKNATIFALDTKDTKTKNASEVSMTNFDTNLAASLGTTAENIKITDMAVNPISKAIYFSVNSEDGTPLLMKLNNGKFENVSLKNASYSKIELVNPVDDVKDDRGRDQRVWAIADLKYHNGRVMVSGLSNKEFSSTFRSMPFPFTNNQDYASLEMYHAAHGRYETYSPIKTFDVVNIDKKEYLLASYTCTPLVLFPMDELKGTNHVKGRTIAEIGAGNTPLDMIVMEKNGKSYVLMANTRHSTVKFDFESIASTKASLTEKVQGTDGIAFEALADMKDVVQLDNLDAENIAYLQKTADGTLALKSSSI</sequence>
<protein>
    <submittedName>
        <fullName evidence="1">Uncharacterized protein</fullName>
    </submittedName>
</protein>
<comment type="caution">
    <text evidence="1">The sequence shown here is derived from an EMBL/GenBank/DDBJ whole genome shotgun (WGS) entry which is preliminary data.</text>
</comment>
<dbReference type="OrthoDB" id="237405at2"/>
<proteinExistence type="predicted"/>
<dbReference type="EMBL" id="PJEO01000037">
    <property type="protein sequence ID" value="PKQ44949.1"/>
    <property type="molecule type" value="Genomic_DNA"/>
</dbReference>
<dbReference type="Proteomes" id="UP000233435">
    <property type="component" value="Unassembled WGS sequence"/>
</dbReference>
<accession>A0A2N3HIZ8</accession>
<organism evidence="1 2">
    <name type="scientific">Confluentibacter flavum</name>
    <dbReference type="NCBI Taxonomy" id="1909700"/>
    <lineage>
        <taxon>Bacteria</taxon>
        <taxon>Pseudomonadati</taxon>
        <taxon>Bacteroidota</taxon>
        <taxon>Flavobacteriia</taxon>
        <taxon>Flavobacteriales</taxon>
        <taxon>Flavobacteriaceae</taxon>
        <taxon>Confluentibacter</taxon>
    </lineage>
</organism>
<evidence type="ECO:0000313" key="2">
    <source>
        <dbReference type="Proteomes" id="UP000233435"/>
    </source>
</evidence>